<accession>A0AAV3XZT1</accession>
<keyword evidence="4" id="KW-1185">Reference proteome</keyword>
<comment type="caution">
    <text evidence="3">The sequence shown here is derived from an EMBL/GenBank/DDBJ whole genome shotgun (WGS) entry which is preliminary data.</text>
</comment>
<feature type="compositionally biased region" description="Acidic residues" evidence="1">
    <location>
        <begin position="238"/>
        <end position="250"/>
    </location>
</feature>
<keyword evidence="2" id="KW-0812">Transmembrane</keyword>
<protein>
    <recommendedName>
        <fullName evidence="5">Syndecan/Neurexin domain-containing protein</fullName>
    </recommendedName>
</protein>
<organism evidence="3 4">
    <name type="scientific">Plakobranchus ocellatus</name>
    <dbReference type="NCBI Taxonomy" id="259542"/>
    <lineage>
        <taxon>Eukaryota</taxon>
        <taxon>Metazoa</taxon>
        <taxon>Spiralia</taxon>
        <taxon>Lophotrochozoa</taxon>
        <taxon>Mollusca</taxon>
        <taxon>Gastropoda</taxon>
        <taxon>Heterobranchia</taxon>
        <taxon>Euthyneura</taxon>
        <taxon>Panpulmonata</taxon>
        <taxon>Sacoglossa</taxon>
        <taxon>Placobranchoidea</taxon>
        <taxon>Plakobranchidae</taxon>
        <taxon>Plakobranchus</taxon>
    </lineage>
</organism>
<feature type="compositionally biased region" description="Acidic residues" evidence="1">
    <location>
        <begin position="173"/>
        <end position="195"/>
    </location>
</feature>
<evidence type="ECO:0000256" key="1">
    <source>
        <dbReference type="SAM" id="MobiDB-lite"/>
    </source>
</evidence>
<feature type="compositionally biased region" description="Basic residues" evidence="1">
    <location>
        <begin position="107"/>
        <end position="116"/>
    </location>
</feature>
<gene>
    <name evidence="3" type="ORF">PoB_000199300</name>
</gene>
<feature type="compositionally biased region" description="Acidic residues" evidence="1">
    <location>
        <begin position="258"/>
        <end position="276"/>
    </location>
</feature>
<feature type="transmembrane region" description="Helical" evidence="2">
    <location>
        <begin position="311"/>
        <end position="334"/>
    </location>
</feature>
<dbReference type="EMBL" id="BLXT01000273">
    <property type="protein sequence ID" value="GFN75487.1"/>
    <property type="molecule type" value="Genomic_DNA"/>
</dbReference>
<evidence type="ECO:0000313" key="4">
    <source>
        <dbReference type="Proteomes" id="UP000735302"/>
    </source>
</evidence>
<feature type="compositionally biased region" description="Acidic residues" evidence="1">
    <location>
        <begin position="147"/>
        <end position="166"/>
    </location>
</feature>
<evidence type="ECO:0000313" key="3">
    <source>
        <dbReference type="EMBL" id="GFN75487.1"/>
    </source>
</evidence>
<proteinExistence type="predicted"/>
<feature type="compositionally biased region" description="Acidic residues" evidence="1">
    <location>
        <begin position="203"/>
        <end position="230"/>
    </location>
</feature>
<feature type="region of interest" description="Disordered" evidence="1">
    <location>
        <begin position="146"/>
        <end position="276"/>
    </location>
</feature>
<evidence type="ECO:0000256" key="2">
    <source>
        <dbReference type="SAM" id="Phobius"/>
    </source>
</evidence>
<keyword evidence="2" id="KW-1133">Transmembrane helix</keyword>
<evidence type="ECO:0008006" key="5">
    <source>
        <dbReference type="Google" id="ProtNLM"/>
    </source>
</evidence>
<name>A0AAV3XZT1_9GAST</name>
<dbReference type="AlphaFoldDB" id="A0AAV3XZT1"/>
<reference evidence="3 4" key="1">
    <citation type="journal article" date="2021" name="Elife">
        <title>Chloroplast acquisition without the gene transfer in kleptoplastic sea slugs, Plakobranchus ocellatus.</title>
        <authorList>
            <person name="Maeda T."/>
            <person name="Takahashi S."/>
            <person name="Yoshida T."/>
            <person name="Shimamura S."/>
            <person name="Takaki Y."/>
            <person name="Nagai Y."/>
            <person name="Toyoda A."/>
            <person name="Suzuki Y."/>
            <person name="Arimoto A."/>
            <person name="Ishii H."/>
            <person name="Satoh N."/>
            <person name="Nishiyama T."/>
            <person name="Hasebe M."/>
            <person name="Maruyama T."/>
            <person name="Minagawa J."/>
            <person name="Obokata J."/>
            <person name="Shigenobu S."/>
        </authorList>
    </citation>
    <scope>NUCLEOTIDE SEQUENCE [LARGE SCALE GENOMIC DNA]</scope>
</reference>
<dbReference type="Proteomes" id="UP000735302">
    <property type="component" value="Unassembled WGS sequence"/>
</dbReference>
<sequence>MASTIIVASSEGISPTPVYIMTSTEGASSLLLSSVPGDLGSSLSLTRSADLSSQSLLLTPSESFLESSSSGLFITSQIEESSTVWVSPSSTEIQMESSAVLPSNSGKKNKKGHKNKNKDIDFDDYFNDEEEYENDILNDLYDQFYKDEDEEEDDDDENEESDENFSDDSGSKDDDDEEEEDENDKDEDDDDETDDEFKYITTDVEDEDEGDGDREEVEEDDGDEDEDDFEDFYKYLEDISEEDNDDDMDNEDSRDNDDNGEDENIDEAEWSDDETAMDNIDVELIDENSANTAWFQNTSTASTPSGPTESITAILVCALAAGIIFVFVVVGVLGRRIYESYRRRHYSRMDFLINGIYH</sequence>
<feature type="region of interest" description="Disordered" evidence="1">
    <location>
        <begin position="96"/>
        <end position="122"/>
    </location>
</feature>
<keyword evidence="2" id="KW-0472">Membrane</keyword>